<dbReference type="Gene3D" id="3.40.50.720">
    <property type="entry name" value="NAD(P)-binding Rossmann-like Domain"/>
    <property type="match status" value="1"/>
</dbReference>
<dbReference type="EMBL" id="MBTA01000027">
    <property type="protein sequence ID" value="RKD13711.1"/>
    <property type="molecule type" value="Genomic_DNA"/>
</dbReference>
<dbReference type="InterPro" id="IPR008927">
    <property type="entry name" value="6-PGluconate_DH-like_C_sf"/>
</dbReference>
<evidence type="ECO:0000313" key="4">
    <source>
        <dbReference type="Proteomes" id="UP000283433"/>
    </source>
</evidence>
<dbReference type="SUPFAM" id="SSF48179">
    <property type="entry name" value="6-phosphogluconate dehydrogenase C-terminal domain-like"/>
    <property type="match status" value="1"/>
</dbReference>
<name>A0A419S338_9SPHI</name>
<gene>
    <name evidence="3" type="ORF">BCY91_09065</name>
</gene>
<dbReference type="Pfam" id="PF03807">
    <property type="entry name" value="F420_oxidored"/>
    <property type="match status" value="1"/>
</dbReference>
<reference evidence="3 4" key="1">
    <citation type="submission" date="2016-07" db="EMBL/GenBank/DDBJ databases">
        <title>Genome of Pelobium manganitolerans.</title>
        <authorList>
            <person name="Wu S."/>
            <person name="Wang G."/>
        </authorList>
    </citation>
    <scope>NUCLEOTIDE SEQUENCE [LARGE SCALE GENOMIC DNA]</scope>
    <source>
        <strain evidence="3 4">YS-25</strain>
    </source>
</reference>
<sequence>MKIALLGAGNVATHLSKALIKKGHPVIQVWSNTRQNAVDLALAIGADSIASVLDLSLDAELVIIAVKDDAIEEVAKQIPATSKAIVVHTSGSTAMAVLRGRTHYGVLYPLQTFSKAVDVDFDDVPLFLEASDPNTEIKLSELASQLSARVQLADSAQRLILHVAAVFACNFTNHFYSIGEHLLKQQNLDFNLLRPLIAETAEKALKYAPSSVQTGPAVRLDVQTMNKHLEALTGHPDLQELYRSVSQNIVKNC</sequence>
<dbReference type="AlphaFoldDB" id="A0A419S338"/>
<dbReference type="InterPro" id="IPR018931">
    <property type="entry name" value="DUF2520"/>
</dbReference>
<dbReference type="PANTHER" id="PTHR40459">
    <property type="entry name" value="CONSERVED HYPOTHETICAL ALANINE AND LEUCINE RICH PROTEIN"/>
    <property type="match status" value="1"/>
</dbReference>
<dbReference type="Pfam" id="PF10728">
    <property type="entry name" value="DUF2520"/>
    <property type="match status" value="1"/>
</dbReference>
<feature type="domain" description="Pyrroline-5-carboxylate reductase catalytic N-terminal" evidence="1">
    <location>
        <begin position="2"/>
        <end position="88"/>
    </location>
</feature>
<protein>
    <submittedName>
        <fullName evidence="3">Oxidoreductase</fullName>
    </submittedName>
</protein>
<dbReference type="RefSeq" id="WP_120182617.1">
    <property type="nucleotide sequence ID" value="NZ_MBTA01000027.1"/>
</dbReference>
<dbReference type="InterPro" id="IPR028939">
    <property type="entry name" value="P5C_Rdtase_cat_N"/>
</dbReference>
<accession>A0A419S338</accession>
<feature type="domain" description="DUF2520" evidence="2">
    <location>
        <begin position="125"/>
        <end position="249"/>
    </location>
</feature>
<dbReference type="PANTHER" id="PTHR40459:SF1">
    <property type="entry name" value="CONSERVED HYPOTHETICAL ALANINE AND LEUCINE RICH PROTEIN"/>
    <property type="match status" value="1"/>
</dbReference>
<evidence type="ECO:0000259" key="2">
    <source>
        <dbReference type="Pfam" id="PF10728"/>
    </source>
</evidence>
<proteinExistence type="predicted"/>
<dbReference type="Proteomes" id="UP000283433">
    <property type="component" value="Unassembled WGS sequence"/>
</dbReference>
<dbReference type="InterPro" id="IPR036291">
    <property type="entry name" value="NAD(P)-bd_dom_sf"/>
</dbReference>
<evidence type="ECO:0000313" key="3">
    <source>
        <dbReference type="EMBL" id="RKD13711.1"/>
    </source>
</evidence>
<dbReference type="SUPFAM" id="SSF51735">
    <property type="entry name" value="NAD(P)-binding Rossmann-fold domains"/>
    <property type="match status" value="1"/>
</dbReference>
<comment type="caution">
    <text evidence="3">The sequence shown here is derived from an EMBL/GenBank/DDBJ whole genome shotgun (WGS) entry which is preliminary data.</text>
</comment>
<organism evidence="3 4">
    <name type="scientific">Pelobium manganitolerans</name>
    <dbReference type="NCBI Taxonomy" id="1842495"/>
    <lineage>
        <taxon>Bacteria</taxon>
        <taxon>Pseudomonadati</taxon>
        <taxon>Bacteroidota</taxon>
        <taxon>Sphingobacteriia</taxon>
        <taxon>Sphingobacteriales</taxon>
        <taxon>Sphingobacteriaceae</taxon>
        <taxon>Pelobium</taxon>
    </lineage>
</organism>
<dbReference type="InterPro" id="IPR037108">
    <property type="entry name" value="TM1727-like_C_sf"/>
</dbReference>
<dbReference type="OrthoDB" id="9810755at2"/>
<evidence type="ECO:0000259" key="1">
    <source>
        <dbReference type="Pfam" id="PF03807"/>
    </source>
</evidence>
<dbReference type="Gene3D" id="1.10.1040.20">
    <property type="entry name" value="ProC-like, C-terminal domain"/>
    <property type="match status" value="1"/>
</dbReference>
<keyword evidence="4" id="KW-1185">Reference proteome</keyword>